<evidence type="ECO:0000259" key="5">
    <source>
        <dbReference type="PROSITE" id="PS50956"/>
    </source>
</evidence>
<dbReference type="GO" id="GO:0043200">
    <property type="term" value="P:response to amino acid"/>
    <property type="evidence" value="ECO:0007669"/>
    <property type="project" value="TreeGrafter"/>
</dbReference>
<name>A0A3N7JVL6_9BURK</name>
<dbReference type="SMART" id="SM00344">
    <property type="entry name" value="HTH_ASNC"/>
    <property type="match status" value="1"/>
</dbReference>
<reference evidence="6 7" key="1">
    <citation type="submission" date="2018-08" db="EMBL/GenBank/DDBJ databases">
        <authorList>
            <person name="Khan S.A."/>
            <person name="Jeon C.O."/>
            <person name="Chun B.H."/>
            <person name="Jeong S.E."/>
        </authorList>
    </citation>
    <scope>NUCLEOTIDE SEQUENCE [LARGE SCALE GENOMIC DNA]</scope>
    <source>
        <strain evidence="6 7">S-16</strain>
    </source>
</reference>
<dbReference type="Gene3D" id="3.30.70.920">
    <property type="match status" value="1"/>
</dbReference>
<dbReference type="InterPro" id="IPR019885">
    <property type="entry name" value="Tscrpt_reg_HTH_AsnC-type_CS"/>
</dbReference>
<dbReference type="EMBL" id="QUSW01000006">
    <property type="protein sequence ID" value="RQP22935.1"/>
    <property type="molecule type" value="Genomic_DNA"/>
</dbReference>
<keyword evidence="1" id="KW-0805">Transcription regulation</keyword>
<organism evidence="6 7">
    <name type="scientific">Piscinibacter terrae</name>
    <dbReference type="NCBI Taxonomy" id="2496871"/>
    <lineage>
        <taxon>Bacteria</taxon>
        <taxon>Pseudomonadati</taxon>
        <taxon>Pseudomonadota</taxon>
        <taxon>Betaproteobacteria</taxon>
        <taxon>Burkholderiales</taxon>
        <taxon>Sphaerotilaceae</taxon>
        <taxon>Piscinibacter</taxon>
    </lineage>
</organism>
<evidence type="ECO:0000256" key="4">
    <source>
        <dbReference type="ARBA" id="ARBA00023163"/>
    </source>
</evidence>
<accession>A0A3N7JVL6</accession>
<dbReference type="InterPro" id="IPR011991">
    <property type="entry name" value="ArsR-like_HTH"/>
</dbReference>
<dbReference type="GO" id="GO:0043565">
    <property type="term" value="F:sequence-specific DNA binding"/>
    <property type="evidence" value="ECO:0007669"/>
    <property type="project" value="InterPro"/>
</dbReference>
<dbReference type="Proteomes" id="UP000267464">
    <property type="component" value="Unassembled WGS sequence"/>
</dbReference>
<reference evidence="6 7" key="2">
    <citation type="submission" date="2018-12" db="EMBL/GenBank/DDBJ databases">
        <title>Rhizobacter gummiphilus sp. nov., a rubber-degrading bacterium isolated from the soil of a botanical garden in Japan.</title>
        <authorList>
            <person name="Shunsuke S.S."/>
        </authorList>
    </citation>
    <scope>NUCLEOTIDE SEQUENCE [LARGE SCALE GENOMIC DNA]</scope>
    <source>
        <strain evidence="6 7">S-16</strain>
    </source>
</reference>
<keyword evidence="3" id="KW-0010">Activator</keyword>
<gene>
    <name evidence="6" type="ORF">DZC73_21625</name>
</gene>
<evidence type="ECO:0000256" key="2">
    <source>
        <dbReference type="ARBA" id="ARBA00023125"/>
    </source>
</evidence>
<dbReference type="PANTHER" id="PTHR30154:SF0">
    <property type="entry name" value="LEUCINE-RESPONSIVE REGULATORY PROTEIN"/>
    <property type="match status" value="1"/>
</dbReference>
<protein>
    <submittedName>
        <fullName evidence="6">AsnC family transcriptional regulator</fullName>
    </submittedName>
</protein>
<dbReference type="InterPro" id="IPR019888">
    <property type="entry name" value="Tscrpt_reg_AsnC-like"/>
</dbReference>
<dbReference type="PANTHER" id="PTHR30154">
    <property type="entry name" value="LEUCINE-RESPONSIVE REGULATORY PROTEIN"/>
    <property type="match status" value="1"/>
</dbReference>
<dbReference type="GO" id="GO:0005829">
    <property type="term" value="C:cytosol"/>
    <property type="evidence" value="ECO:0007669"/>
    <property type="project" value="TreeGrafter"/>
</dbReference>
<dbReference type="Gene3D" id="1.10.10.10">
    <property type="entry name" value="Winged helix-like DNA-binding domain superfamily/Winged helix DNA-binding domain"/>
    <property type="match status" value="1"/>
</dbReference>
<evidence type="ECO:0000256" key="1">
    <source>
        <dbReference type="ARBA" id="ARBA00023015"/>
    </source>
</evidence>
<feature type="domain" description="HTH asnC-type" evidence="5">
    <location>
        <begin position="14"/>
        <end position="75"/>
    </location>
</feature>
<dbReference type="InterPro" id="IPR036390">
    <property type="entry name" value="WH_DNA-bd_sf"/>
</dbReference>
<sequence length="163" mass="18008">MDDGGRPPLRRVSVDAYDAHIMRMLQADGRMSNADLAQAVGLSPAATSERLRRLQDEGFVLGFEAVLNPDKLAQGMLAFAEVSLQYGGLAVALAFKAAVKARQEIMECHEITGDFDYLIKARVPDITAYRELIAQVVWSLPAVRHVRTFVVLEEIKNTARIPI</sequence>
<keyword evidence="4" id="KW-0804">Transcription</keyword>
<dbReference type="InterPro" id="IPR011008">
    <property type="entry name" value="Dimeric_a/b-barrel"/>
</dbReference>
<dbReference type="InterPro" id="IPR036388">
    <property type="entry name" value="WH-like_DNA-bd_sf"/>
</dbReference>
<evidence type="ECO:0000313" key="7">
    <source>
        <dbReference type="Proteomes" id="UP000267464"/>
    </source>
</evidence>
<dbReference type="GO" id="GO:0006355">
    <property type="term" value="P:regulation of DNA-templated transcription"/>
    <property type="evidence" value="ECO:0007669"/>
    <property type="project" value="UniProtKB-ARBA"/>
</dbReference>
<dbReference type="CDD" id="cd00090">
    <property type="entry name" value="HTH_ARSR"/>
    <property type="match status" value="1"/>
</dbReference>
<dbReference type="Pfam" id="PF13412">
    <property type="entry name" value="HTH_24"/>
    <property type="match status" value="1"/>
</dbReference>
<dbReference type="PROSITE" id="PS00519">
    <property type="entry name" value="HTH_ASNC_1"/>
    <property type="match status" value="1"/>
</dbReference>
<proteinExistence type="predicted"/>
<dbReference type="PROSITE" id="PS50956">
    <property type="entry name" value="HTH_ASNC_2"/>
    <property type="match status" value="1"/>
</dbReference>
<dbReference type="PRINTS" id="PR00033">
    <property type="entry name" value="HTHASNC"/>
</dbReference>
<evidence type="ECO:0000256" key="3">
    <source>
        <dbReference type="ARBA" id="ARBA00023159"/>
    </source>
</evidence>
<dbReference type="InterPro" id="IPR019887">
    <property type="entry name" value="Tscrpt_reg_AsnC/Lrp_C"/>
</dbReference>
<dbReference type="InterPro" id="IPR000485">
    <property type="entry name" value="AsnC-type_HTH_dom"/>
</dbReference>
<comment type="caution">
    <text evidence="6">The sequence shown here is derived from an EMBL/GenBank/DDBJ whole genome shotgun (WGS) entry which is preliminary data.</text>
</comment>
<dbReference type="SUPFAM" id="SSF54909">
    <property type="entry name" value="Dimeric alpha+beta barrel"/>
    <property type="match status" value="1"/>
</dbReference>
<dbReference type="Pfam" id="PF01037">
    <property type="entry name" value="AsnC_trans_reg"/>
    <property type="match status" value="1"/>
</dbReference>
<dbReference type="OrthoDB" id="8526125at2"/>
<dbReference type="SUPFAM" id="SSF46785">
    <property type="entry name" value="Winged helix' DNA-binding domain"/>
    <property type="match status" value="1"/>
</dbReference>
<keyword evidence="2" id="KW-0238">DNA-binding</keyword>
<dbReference type="AlphaFoldDB" id="A0A3N7JVL6"/>
<evidence type="ECO:0000313" key="6">
    <source>
        <dbReference type="EMBL" id="RQP22935.1"/>
    </source>
</evidence>
<keyword evidence="7" id="KW-1185">Reference proteome</keyword>